<dbReference type="GO" id="GO:0008270">
    <property type="term" value="F:zinc ion binding"/>
    <property type="evidence" value="ECO:0007669"/>
    <property type="project" value="UniProtKB-KW"/>
</dbReference>
<proteinExistence type="inferred from homology"/>
<dbReference type="SUPFAM" id="SSF52540">
    <property type="entry name" value="P-loop containing nucleoside triphosphate hydrolases"/>
    <property type="match status" value="1"/>
</dbReference>
<dbReference type="InterPro" id="IPR020588">
    <property type="entry name" value="RecA_ATP-bd"/>
</dbReference>
<dbReference type="CDD" id="cd01121">
    <property type="entry name" value="RadA_SMS_N"/>
    <property type="match status" value="1"/>
</dbReference>
<dbReference type="PRINTS" id="PR01874">
    <property type="entry name" value="DNAREPAIRADA"/>
</dbReference>
<comment type="similarity">
    <text evidence="11 13">Belongs to the RecA family. RadA subfamily.</text>
</comment>
<evidence type="ECO:0000256" key="10">
    <source>
        <dbReference type="ARBA" id="ARBA00023204"/>
    </source>
</evidence>
<dbReference type="InterPro" id="IPR014721">
    <property type="entry name" value="Ribsml_uS5_D2-typ_fold_subgr"/>
</dbReference>
<dbReference type="AlphaFoldDB" id="A0A411YDL9"/>
<dbReference type="InterPro" id="IPR027417">
    <property type="entry name" value="P-loop_NTPase"/>
</dbReference>
<dbReference type="GO" id="GO:0005829">
    <property type="term" value="C:cytosol"/>
    <property type="evidence" value="ECO:0007669"/>
    <property type="project" value="TreeGrafter"/>
</dbReference>
<dbReference type="GO" id="GO:0000725">
    <property type="term" value="P:recombinational repair"/>
    <property type="evidence" value="ECO:0007669"/>
    <property type="project" value="UniProtKB-UniRule"/>
</dbReference>
<dbReference type="GO" id="GO:0003684">
    <property type="term" value="F:damaged DNA binding"/>
    <property type="evidence" value="ECO:0007669"/>
    <property type="project" value="InterPro"/>
</dbReference>
<comment type="function">
    <text evidence="13">DNA-dependent ATPase involved in processing of recombination intermediates, plays a role in repairing DNA breaks. Stimulates the branch migration of RecA-mediated strand transfer reactions, allowing the 3' invading strand to extend heteroduplex DNA faster. Binds ssDNA in the presence of ADP but not other nucleotides, has ATPase activity that is stimulated by ssDNA and various branched DNA structures, but inhibited by SSB. Does not have RecA's homology-searching function.</text>
</comment>
<dbReference type="Pfam" id="PF18073">
    <property type="entry name" value="Zn_ribbon_LapB"/>
    <property type="match status" value="1"/>
</dbReference>
<dbReference type="Proteomes" id="UP000291469">
    <property type="component" value="Chromosome"/>
</dbReference>
<keyword evidence="1 11" id="KW-0479">Metal-binding</keyword>
<keyword evidence="7 11" id="KW-0067">ATP-binding</keyword>
<comment type="domain">
    <text evidence="11">The middle region has homology to RecA with ATPase motifs including the RadA KNRFG motif, while the C-terminus is homologous to Lon protease.</text>
</comment>
<dbReference type="SUPFAM" id="SSF54211">
    <property type="entry name" value="Ribosomal protein S5 domain 2-like"/>
    <property type="match status" value="1"/>
</dbReference>
<dbReference type="GO" id="GO:0140664">
    <property type="term" value="F:ATP-dependent DNA damage sensor activity"/>
    <property type="evidence" value="ECO:0007669"/>
    <property type="project" value="InterPro"/>
</dbReference>
<keyword evidence="6 13" id="KW-0862">Zinc</keyword>
<feature type="binding site" evidence="11">
    <location>
        <begin position="94"/>
        <end position="101"/>
    </location>
    <ligand>
        <name>ATP</name>
        <dbReference type="ChEBI" id="CHEBI:30616"/>
    </ligand>
</feature>
<gene>
    <name evidence="11 15" type="primary">radA</name>
    <name evidence="15" type="ORF">ER308_06725</name>
</gene>
<protein>
    <recommendedName>
        <fullName evidence="11 12">DNA repair protein RadA</fullName>
    </recommendedName>
</protein>
<dbReference type="SMART" id="SM00382">
    <property type="entry name" value="AAA"/>
    <property type="match status" value="1"/>
</dbReference>
<evidence type="ECO:0000256" key="7">
    <source>
        <dbReference type="ARBA" id="ARBA00022840"/>
    </source>
</evidence>
<dbReference type="Gene3D" id="3.40.50.300">
    <property type="entry name" value="P-loop containing nucleotide triphosphate hydrolases"/>
    <property type="match status" value="1"/>
</dbReference>
<evidence type="ECO:0000256" key="12">
    <source>
        <dbReference type="NCBIfam" id="TIGR00416"/>
    </source>
</evidence>
<keyword evidence="9 11" id="KW-0238">DNA-binding</keyword>
<feature type="region of interest" description="Lon-protease-like" evidence="11">
    <location>
        <begin position="350"/>
        <end position="462"/>
    </location>
</feature>
<evidence type="ECO:0000256" key="8">
    <source>
        <dbReference type="ARBA" id="ARBA00023016"/>
    </source>
</evidence>
<evidence type="ECO:0000313" key="15">
    <source>
        <dbReference type="EMBL" id="QBI19266.1"/>
    </source>
</evidence>
<feature type="short sequence motif" description="RadA KNRFG motif" evidence="11">
    <location>
        <begin position="251"/>
        <end position="255"/>
    </location>
</feature>
<dbReference type="OrthoDB" id="9803906at2"/>
<dbReference type="InterPro" id="IPR004504">
    <property type="entry name" value="DNA_repair_RadA"/>
</dbReference>
<dbReference type="Gene3D" id="3.30.230.10">
    <property type="match status" value="1"/>
</dbReference>
<name>A0A411YDL9_9ACTN</name>
<dbReference type="FunFam" id="3.40.50.300:FF:000050">
    <property type="entry name" value="DNA repair protein RadA"/>
    <property type="match status" value="1"/>
</dbReference>
<keyword evidence="2 11" id="KW-0547">Nucleotide-binding</keyword>
<dbReference type="EMBL" id="CP036402">
    <property type="protein sequence ID" value="QBI19266.1"/>
    <property type="molecule type" value="Genomic_DNA"/>
</dbReference>
<dbReference type="InterPro" id="IPR041166">
    <property type="entry name" value="Rubredoxin_2"/>
</dbReference>
<dbReference type="RefSeq" id="WP_131154263.1">
    <property type="nucleotide sequence ID" value="NZ_CP036402.1"/>
</dbReference>
<dbReference type="NCBIfam" id="TIGR00416">
    <property type="entry name" value="sms"/>
    <property type="match status" value="1"/>
</dbReference>
<dbReference type="Pfam" id="PF13481">
    <property type="entry name" value="AAA_25"/>
    <property type="match status" value="1"/>
</dbReference>
<evidence type="ECO:0000259" key="14">
    <source>
        <dbReference type="PROSITE" id="PS50162"/>
    </source>
</evidence>
<dbReference type="HAMAP" id="MF_01498">
    <property type="entry name" value="RadA_bact"/>
    <property type="match status" value="1"/>
</dbReference>
<keyword evidence="8 11" id="KW-0346">Stress response</keyword>
<dbReference type="GO" id="GO:0005524">
    <property type="term" value="F:ATP binding"/>
    <property type="evidence" value="ECO:0007669"/>
    <property type="project" value="UniProtKB-UniRule"/>
</dbReference>
<evidence type="ECO:0000256" key="13">
    <source>
        <dbReference type="RuleBase" id="RU003555"/>
    </source>
</evidence>
<dbReference type="GO" id="GO:0016787">
    <property type="term" value="F:hydrolase activity"/>
    <property type="evidence" value="ECO:0007669"/>
    <property type="project" value="UniProtKB-KW"/>
</dbReference>
<evidence type="ECO:0000256" key="6">
    <source>
        <dbReference type="ARBA" id="ARBA00022833"/>
    </source>
</evidence>
<comment type="function">
    <text evidence="11">Plays a role in repairing double-strand DNA breaks, probably involving stabilizing or processing branched DNA or blocked replication forks.</text>
</comment>
<evidence type="ECO:0000256" key="9">
    <source>
        <dbReference type="ARBA" id="ARBA00023125"/>
    </source>
</evidence>
<dbReference type="PANTHER" id="PTHR32472:SF10">
    <property type="entry name" value="DNA REPAIR PROTEIN RADA-LIKE PROTEIN"/>
    <property type="match status" value="1"/>
</dbReference>
<feature type="domain" description="RecA family profile 1" evidence="14">
    <location>
        <begin position="65"/>
        <end position="214"/>
    </location>
</feature>
<keyword evidence="4 13" id="KW-0863">Zinc-finger</keyword>
<dbReference type="InterPro" id="IPR003593">
    <property type="entry name" value="AAA+_ATPase"/>
</dbReference>
<evidence type="ECO:0000256" key="3">
    <source>
        <dbReference type="ARBA" id="ARBA00022763"/>
    </source>
</evidence>
<dbReference type="KEGG" id="erz:ER308_06725"/>
<evidence type="ECO:0000256" key="11">
    <source>
        <dbReference type="HAMAP-Rule" id="MF_01498"/>
    </source>
</evidence>
<dbReference type="PROSITE" id="PS50162">
    <property type="entry name" value="RECA_2"/>
    <property type="match status" value="1"/>
</dbReference>
<keyword evidence="5" id="KW-0378">Hydrolase</keyword>
<keyword evidence="10 11" id="KW-0234">DNA repair</keyword>
<sequence>MAKARTRARCTSCDHVEPRWVGRCPACGEWGTVEEEAVTPAAAGSTPTARPAARATPLHEVAAHADRRVASGLDELDRVLGGGLVPGSVVLLGGEPGAGKSTLLLQAADAIARSGSTVLYVSAEESAGQVRLRAERLGVLDGGVLLATHADLSAVTHVVEQHDPGVLIVDSIQTVRDPETTGVPGGVGQVRDCATALTRLAKERAMATVLVGHVTKEGALAGPRVLEHLVDAVCELEGDRHHALRLLRATKNRFGAVGEVGCFEMTGSGLTGVVDAGRLFVGDTHDDTAGVAVTLALEGHRPLASEVQALVTHTGAPNPRRAASGLDGQRVQLLAAVCQERAQVNLREHDLYASTVGGLRLAEPAVDLALCLAIASARHGGTVPRDLVALAEVGLAGELRLVTQTERRLAEAARLGFRRALVPSAYDGGAHGLTLVQEPDLGRAIAAVTTPRRSDVASPTPS</sequence>
<evidence type="ECO:0000256" key="2">
    <source>
        <dbReference type="ARBA" id="ARBA00022741"/>
    </source>
</evidence>
<evidence type="ECO:0000313" key="16">
    <source>
        <dbReference type="Proteomes" id="UP000291469"/>
    </source>
</evidence>
<evidence type="ECO:0000256" key="1">
    <source>
        <dbReference type="ARBA" id="ARBA00022723"/>
    </source>
</evidence>
<keyword evidence="3 11" id="KW-0227">DNA damage</keyword>
<dbReference type="InterPro" id="IPR020568">
    <property type="entry name" value="Ribosomal_Su5_D2-typ_SF"/>
</dbReference>
<keyword evidence="16" id="KW-1185">Reference proteome</keyword>
<evidence type="ECO:0000256" key="5">
    <source>
        <dbReference type="ARBA" id="ARBA00022801"/>
    </source>
</evidence>
<evidence type="ECO:0000256" key="4">
    <source>
        <dbReference type="ARBA" id="ARBA00022771"/>
    </source>
</evidence>
<dbReference type="PANTHER" id="PTHR32472">
    <property type="entry name" value="DNA REPAIR PROTEIN RADA"/>
    <property type="match status" value="1"/>
</dbReference>
<reference evidence="15 16" key="1">
    <citation type="submission" date="2019-01" db="EMBL/GenBank/DDBJ databases">
        <title>Egibacter rhizosphaerae EGI 80759T.</title>
        <authorList>
            <person name="Chen D.-D."/>
            <person name="Tian Y."/>
            <person name="Jiao J.-Y."/>
            <person name="Zhang X.-T."/>
            <person name="Zhang Y.-G."/>
            <person name="Zhang Y."/>
            <person name="Xiao M."/>
            <person name="Shu W.-S."/>
            <person name="Li W.-J."/>
        </authorList>
    </citation>
    <scope>NUCLEOTIDE SEQUENCE [LARGE SCALE GENOMIC DNA]</scope>
    <source>
        <strain evidence="15 16">EGI 80759</strain>
    </source>
</reference>
<organism evidence="15 16">
    <name type="scientific">Egibacter rhizosphaerae</name>
    <dbReference type="NCBI Taxonomy" id="1670831"/>
    <lineage>
        <taxon>Bacteria</taxon>
        <taxon>Bacillati</taxon>
        <taxon>Actinomycetota</taxon>
        <taxon>Nitriliruptoria</taxon>
        <taxon>Egibacterales</taxon>
        <taxon>Egibacteraceae</taxon>
        <taxon>Egibacter</taxon>
    </lineage>
</organism>
<accession>A0A411YDL9</accession>